<accession>A0ACC3P2K6</accession>
<organism evidence="1 2">
    <name type="scientific">Setaria viridis</name>
    <name type="common">Green bristlegrass</name>
    <name type="synonym">Setaria italica subsp. viridis</name>
    <dbReference type="NCBI Taxonomy" id="4556"/>
    <lineage>
        <taxon>Eukaryota</taxon>
        <taxon>Viridiplantae</taxon>
        <taxon>Streptophyta</taxon>
        <taxon>Embryophyta</taxon>
        <taxon>Tracheophyta</taxon>
        <taxon>Spermatophyta</taxon>
        <taxon>Magnoliopsida</taxon>
        <taxon>Liliopsida</taxon>
        <taxon>Poales</taxon>
        <taxon>Poaceae</taxon>
        <taxon>PACMAD clade</taxon>
        <taxon>Panicoideae</taxon>
        <taxon>Panicodae</taxon>
        <taxon>Paniceae</taxon>
        <taxon>Cenchrinae</taxon>
        <taxon>Setaria</taxon>
    </lineage>
</organism>
<gene>
    <name evidence="1" type="ORF">SEVIR_J003402v4</name>
</gene>
<proteinExistence type="predicted"/>
<protein>
    <submittedName>
        <fullName evidence="1">Uncharacterized protein</fullName>
    </submittedName>
</protein>
<evidence type="ECO:0000313" key="1">
    <source>
        <dbReference type="EMBL" id="KAK6646388.1"/>
    </source>
</evidence>
<evidence type="ECO:0000313" key="2">
    <source>
        <dbReference type="Proteomes" id="UP000298652"/>
    </source>
</evidence>
<sequence length="119" mass="13886">MRYLSFLILSLLFVERCPKFRVIPLLFIFPFNQGVCLRNNASADVVYRKKRFFTNAFLSINIVDGSPGFRNRIPYWVIHFLKQILHLSLNDFKIPYPSVGNGLLLALAFMDLLIRGYIQ</sequence>
<reference evidence="1 2" key="1">
    <citation type="journal article" date="2020" name="Nat. Biotechnol.">
        <title>A genome resource for green millet Setaria viridis enables discovery of agronomically valuable loci.</title>
        <authorList>
            <person name="Mamidi S."/>
            <person name="Healey A."/>
            <person name="Huang P."/>
            <person name="Grimwood J."/>
            <person name="Jenkins J."/>
            <person name="Barry K."/>
            <person name="Sreedasyam A."/>
            <person name="Shu S."/>
            <person name="Lovell J.T."/>
            <person name="Feldman M."/>
            <person name="Wu J."/>
            <person name="Yu Y."/>
            <person name="Chen C."/>
            <person name="Johnson J."/>
            <person name="Sakakibara H."/>
            <person name="Kiba T."/>
            <person name="Sakurai T."/>
            <person name="Tavares R."/>
            <person name="Nusinow D.A."/>
            <person name="Baxter I."/>
            <person name="Schmutz J."/>
            <person name="Brutnell T.P."/>
            <person name="Kellogg E.A."/>
        </authorList>
    </citation>
    <scope>NUCLEOTIDE SEQUENCE [LARGE SCALE GENOMIC DNA]</scope>
    <source>
        <strain evidence="2">cv. A10</strain>
    </source>
</reference>
<keyword evidence="2" id="KW-1185">Reference proteome</keyword>
<name>A0ACC3P2K6_SETVI</name>
<dbReference type="EMBL" id="MU967163">
    <property type="protein sequence ID" value="KAK6646388.1"/>
    <property type="molecule type" value="Genomic_DNA"/>
</dbReference>
<dbReference type="Proteomes" id="UP000298652">
    <property type="component" value="Unassembled WGS sequence"/>
</dbReference>
<comment type="caution">
    <text evidence="1">The sequence shown here is derived from an EMBL/GenBank/DDBJ whole genome shotgun (WGS) entry which is preliminary data.</text>
</comment>